<dbReference type="InterPro" id="IPR037914">
    <property type="entry name" value="SpoVT-AbrB_sf"/>
</dbReference>
<dbReference type="Proteomes" id="UP000070657">
    <property type="component" value="Unassembled WGS sequence"/>
</dbReference>
<name>A0A133UEN0_9EURY</name>
<dbReference type="EMBL" id="LHXP01000052">
    <property type="protein sequence ID" value="KXA92663.1"/>
    <property type="molecule type" value="Genomic_DNA"/>
</dbReference>
<dbReference type="AlphaFoldDB" id="A0A133UEN0"/>
<dbReference type="Gene3D" id="2.10.260.10">
    <property type="match status" value="1"/>
</dbReference>
<evidence type="ECO:0008006" key="3">
    <source>
        <dbReference type="Google" id="ProtNLM"/>
    </source>
</evidence>
<proteinExistence type="predicted"/>
<comment type="caution">
    <text evidence="1">The sequence shown here is derived from an EMBL/GenBank/DDBJ whole genome shotgun (WGS) entry which is preliminary data.</text>
</comment>
<dbReference type="SUPFAM" id="SSF89447">
    <property type="entry name" value="AbrB/MazE/MraZ-like"/>
    <property type="match status" value="1"/>
</dbReference>
<accession>A0A133UEN0</accession>
<evidence type="ECO:0000313" key="1">
    <source>
        <dbReference type="EMBL" id="KXA92663.1"/>
    </source>
</evidence>
<organism evidence="1 2">
    <name type="scientific">candidate division MSBL1 archaeon SCGC-AAA259E22</name>
    <dbReference type="NCBI Taxonomy" id="1698265"/>
    <lineage>
        <taxon>Archaea</taxon>
        <taxon>Methanobacteriati</taxon>
        <taxon>Methanobacteriota</taxon>
        <taxon>candidate division MSBL1</taxon>
    </lineage>
</organism>
<reference evidence="1 2" key="1">
    <citation type="journal article" date="2016" name="Sci. Rep.">
        <title>Metabolic traits of an uncultured archaeal lineage -MSBL1- from brine pools of the Red Sea.</title>
        <authorList>
            <person name="Mwirichia R."/>
            <person name="Alam I."/>
            <person name="Rashid M."/>
            <person name="Vinu M."/>
            <person name="Ba-Alawi W."/>
            <person name="Anthony Kamau A."/>
            <person name="Kamanda Ngugi D."/>
            <person name="Goker M."/>
            <person name="Klenk H.P."/>
            <person name="Bajic V."/>
            <person name="Stingl U."/>
        </authorList>
    </citation>
    <scope>NUCLEOTIDE SEQUENCE [LARGE SCALE GENOMIC DNA]</scope>
    <source>
        <strain evidence="1">SCGC-AAA259E22</strain>
    </source>
</reference>
<keyword evidence="2" id="KW-1185">Reference proteome</keyword>
<gene>
    <name evidence="1" type="ORF">AKJ66_03720</name>
</gene>
<sequence length="85" mass="9155">MTLELSEVLGEVDEEKLDEALSGIIAGIRSEVPKLINQVSTQNAVFKSEVGDGGRVTIPSAERNALDIEEGEIVQVVVHPIKSKE</sequence>
<evidence type="ECO:0000313" key="2">
    <source>
        <dbReference type="Proteomes" id="UP000070657"/>
    </source>
</evidence>
<protein>
    <recommendedName>
        <fullName evidence="3">SpoVT-AbrB domain-containing protein</fullName>
    </recommendedName>
</protein>